<accession>A0ABQ8D1R6</accession>
<protein>
    <recommendedName>
        <fullName evidence="5">Transmembrane protein</fullName>
    </recommendedName>
</protein>
<comment type="caution">
    <text evidence="3">The sequence shown here is derived from an EMBL/GenBank/DDBJ whole genome shotgun (WGS) entry which is preliminary data.</text>
</comment>
<evidence type="ECO:0008006" key="5">
    <source>
        <dbReference type="Google" id="ProtNLM"/>
    </source>
</evidence>
<keyword evidence="2" id="KW-0472">Membrane</keyword>
<gene>
    <name evidence="3" type="ORF">HID58_022736</name>
</gene>
<proteinExistence type="predicted"/>
<evidence type="ECO:0000256" key="2">
    <source>
        <dbReference type="SAM" id="Phobius"/>
    </source>
</evidence>
<evidence type="ECO:0000313" key="3">
    <source>
        <dbReference type="EMBL" id="KAH0922718.1"/>
    </source>
</evidence>
<dbReference type="EMBL" id="JAGKQM010000006">
    <property type="protein sequence ID" value="KAH0922718.1"/>
    <property type="molecule type" value="Genomic_DNA"/>
</dbReference>
<name>A0ABQ8D1R6_BRANA</name>
<feature type="transmembrane region" description="Helical" evidence="2">
    <location>
        <begin position="30"/>
        <end position="54"/>
    </location>
</feature>
<evidence type="ECO:0000256" key="1">
    <source>
        <dbReference type="SAM" id="MobiDB-lite"/>
    </source>
</evidence>
<sequence length="290" mass="31591">MNEGDSRQKTMPPSFSSLDAGRASGRRRRVLCTAVYSLPSPLAFIAVFISHALVPFASHVAVSSDPVAAVTSSNLPLVAASSPVPLIITAHPITASRSAGSTLLEITGSAHFLAPLGSPFGAQPEHPLFRFSLSPVLAIRCHVSLPSQTLVLLRATVSIRQLRPLLLSDLFEIHIVSSKSFLGGSNCRHLRLRYQGSVRQLPPTLSTILFDSEPNLLMESEMTKVSTASPSRLPIFLLPGSREIHLVFRSNIDGCRAVLFPLTGFVTSIYFHPLPTPFTRVFQRLFRVFE</sequence>
<organism evidence="3 4">
    <name type="scientific">Brassica napus</name>
    <name type="common">Rape</name>
    <dbReference type="NCBI Taxonomy" id="3708"/>
    <lineage>
        <taxon>Eukaryota</taxon>
        <taxon>Viridiplantae</taxon>
        <taxon>Streptophyta</taxon>
        <taxon>Embryophyta</taxon>
        <taxon>Tracheophyta</taxon>
        <taxon>Spermatophyta</taxon>
        <taxon>Magnoliopsida</taxon>
        <taxon>eudicotyledons</taxon>
        <taxon>Gunneridae</taxon>
        <taxon>Pentapetalae</taxon>
        <taxon>rosids</taxon>
        <taxon>malvids</taxon>
        <taxon>Brassicales</taxon>
        <taxon>Brassicaceae</taxon>
        <taxon>Brassiceae</taxon>
        <taxon>Brassica</taxon>
    </lineage>
</organism>
<reference evidence="3 4" key="1">
    <citation type="submission" date="2021-05" db="EMBL/GenBank/DDBJ databases">
        <title>Genome Assembly of Synthetic Allotetraploid Brassica napus Reveals Homoeologous Exchanges between Subgenomes.</title>
        <authorList>
            <person name="Davis J.T."/>
        </authorList>
    </citation>
    <scope>NUCLEOTIDE SEQUENCE [LARGE SCALE GENOMIC DNA]</scope>
    <source>
        <strain evidence="4">cv. Da-Ae</strain>
        <tissue evidence="3">Seedling</tissue>
    </source>
</reference>
<keyword evidence="2" id="KW-0812">Transmembrane</keyword>
<evidence type="ECO:0000313" key="4">
    <source>
        <dbReference type="Proteomes" id="UP000824890"/>
    </source>
</evidence>
<keyword evidence="4" id="KW-1185">Reference proteome</keyword>
<feature type="region of interest" description="Disordered" evidence="1">
    <location>
        <begin position="1"/>
        <end position="21"/>
    </location>
</feature>
<dbReference type="Proteomes" id="UP000824890">
    <property type="component" value="Unassembled WGS sequence"/>
</dbReference>
<keyword evidence="2" id="KW-1133">Transmembrane helix</keyword>